<feature type="transmembrane region" description="Helical" evidence="1">
    <location>
        <begin position="229"/>
        <end position="251"/>
    </location>
</feature>
<dbReference type="Proteomes" id="UP000430692">
    <property type="component" value="Unassembled WGS sequence"/>
</dbReference>
<proteinExistence type="predicted"/>
<keyword evidence="1" id="KW-0812">Transmembrane</keyword>
<keyword evidence="1" id="KW-0472">Membrane</keyword>
<protein>
    <submittedName>
        <fullName evidence="2">Daunorubicin ABC transporter permease</fullName>
    </submittedName>
</protein>
<feature type="transmembrane region" description="Helical" evidence="1">
    <location>
        <begin position="111"/>
        <end position="132"/>
    </location>
</feature>
<dbReference type="RefSeq" id="WP_160802986.1">
    <property type="nucleotide sequence ID" value="NZ_WUUL01000016.1"/>
</dbReference>
<reference evidence="2 3" key="1">
    <citation type="submission" date="2019-12" db="EMBL/GenBank/DDBJ databases">
        <title>Whole-genome analyses of novel actinobacteria.</title>
        <authorList>
            <person name="Sahin N."/>
            <person name="Saygin H."/>
        </authorList>
    </citation>
    <scope>NUCLEOTIDE SEQUENCE [LARGE SCALE GENOMIC DNA]</scope>
    <source>
        <strain evidence="2 3">KC615</strain>
    </source>
</reference>
<dbReference type="EMBL" id="WUUL01000016">
    <property type="protein sequence ID" value="MXQ55577.1"/>
    <property type="molecule type" value="Genomic_DNA"/>
</dbReference>
<evidence type="ECO:0000313" key="3">
    <source>
        <dbReference type="Proteomes" id="UP000430692"/>
    </source>
</evidence>
<dbReference type="InterPro" id="IPR010390">
    <property type="entry name" value="ABC-2_transporter-like"/>
</dbReference>
<sequence length="263" mass="30104">MAMYREVIRIRFLMMLAYRVNYYSGIIIYSINIGAYVFLWQAVYGGKPSIEGFSAIQMATYIAVSWMARAFYYNNLDREIAEEIRDGSVAIQIIRPYSYLMVKVFQGFGEGLFRLLLFSVPGMIIVSFIYPIQLTADPIVWIQFLISLLFGFIVNVEVNLIVGLFAFFVLNNQGILWAKRFLVDLLSGLIIPISFFPSVLQKIFAFLPFQAISYIPSNTLVKGLSFDKWLPAIGVQFVWTIILAFICWGIWVKARRTLIVQGG</sequence>
<feature type="transmembrane region" description="Helical" evidence="1">
    <location>
        <begin position="182"/>
        <end position="209"/>
    </location>
</feature>
<keyword evidence="1" id="KW-1133">Transmembrane helix</keyword>
<dbReference type="PANTHER" id="PTHR36832:SF1">
    <property type="entry name" value="SLR1174 PROTEIN"/>
    <property type="match status" value="1"/>
</dbReference>
<feature type="transmembrane region" description="Helical" evidence="1">
    <location>
        <begin position="52"/>
        <end position="72"/>
    </location>
</feature>
<evidence type="ECO:0000313" key="2">
    <source>
        <dbReference type="EMBL" id="MXQ55577.1"/>
    </source>
</evidence>
<gene>
    <name evidence="2" type="ORF">GSM42_17990</name>
</gene>
<name>A0A6I4VVN5_9BACL</name>
<keyword evidence="3" id="KW-1185">Reference proteome</keyword>
<organism evidence="2 3">
    <name type="scientific">Shimazuella alba</name>
    <dbReference type="NCBI Taxonomy" id="2690964"/>
    <lineage>
        <taxon>Bacteria</taxon>
        <taxon>Bacillati</taxon>
        <taxon>Bacillota</taxon>
        <taxon>Bacilli</taxon>
        <taxon>Bacillales</taxon>
        <taxon>Thermoactinomycetaceae</taxon>
        <taxon>Shimazuella</taxon>
    </lineage>
</organism>
<feature type="transmembrane region" description="Helical" evidence="1">
    <location>
        <begin position="20"/>
        <end position="40"/>
    </location>
</feature>
<dbReference type="Pfam" id="PF06182">
    <property type="entry name" value="ABC2_membrane_6"/>
    <property type="match status" value="1"/>
</dbReference>
<accession>A0A6I4VVN5</accession>
<dbReference type="PANTHER" id="PTHR36832">
    <property type="entry name" value="SLR1174 PROTEIN-RELATED"/>
    <property type="match status" value="1"/>
</dbReference>
<feature type="transmembrane region" description="Helical" evidence="1">
    <location>
        <begin position="144"/>
        <end position="170"/>
    </location>
</feature>
<evidence type="ECO:0000256" key="1">
    <source>
        <dbReference type="SAM" id="Phobius"/>
    </source>
</evidence>
<comment type="caution">
    <text evidence="2">The sequence shown here is derived from an EMBL/GenBank/DDBJ whole genome shotgun (WGS) entry which is preliminary data.</text>
</comment>
<dbReference type="AlphaFoldDB" id="A0A6I4VVN5"/>